<dbReference type="AlphaFoldDB" id="A0A223NXK2"/>
<dbReference type="EMBL" id="CP022743">
    <property type="protein sequence ID" value="ASU34318.1"/>
    <property type="molecule type" value="Genomic_DNA"/>
</dbReference>
<name>A0A223NXK2_9SPHI</name>
<organism evidence="1 2">
    <name type="scientific">Mucilaginibacter xinganensis</name>
    <dbReference type="NCBI Taxonomy" id="1234841"/>
    <lineage>
        <taxon>Bacteria</taxon>
        <taxon>Pseudomonadati</taxon>
        <taxon>Bacteroidota</taxon>
        <taxon>Sphingobacteriia</taxon>
        <taxon>Sphingobacteriales</taxon>
        <taxon>Sphingobacteriaceae</taxon>
        <taxon>Mucilaginibacter</taxon>
    </lineage>
</organism>
<protein>
    <submittedName>
        <fullName evidence="1">Uncharacterized protein</fullName>
    </submittedName>
</protein>
<proteinExistence type="predicted"/>
<dbReference type="Proteomes" id="UP000215002">
    <property type="component" value="Chromosome"/>
</dbReference>
<reference evidence="1 2" key="1">
    <citation type="submission" date="2017-08" db="EMBL/GenBank/DDBJ databases">
        <title>Complete genome sequence of Mucilaginibacter sp. strain BJC16-A31.</title>
        <authorList>
            <consortium name="Henan University of Science and Technology"/>
            <person name="You X."/>
        </authorList>
    </citation>
    <scope>NUCLEOTIDE SEQUENCE [LARGE SCALE GENOMIC DNA]</scope>
    <source>
        <strain evidence="1 2">BJC16-A31</strain>
    </source>
</reference>
<sequence>MNYLKAKSKRKRCCFDKTEVIRIFFLKPISFYISKILFKK</sequence>
<gene>
    <name evidence="1" type="ORF">MuYL_2431</name>
</gene>
<dbReference type="KEGG" id="muc:MuYL_2431"/>
<evidence type="ECO:0000313" key="1">
    <source>
        <dbReference type="EMBL" id="ASU34318.1"/>
    </source>
</evidence>
<accession>A0A223NXK2</accession>
<evidence type="ECO:0000313" key="2">
    <source>
        <dbReference type="Proteomes" id="UP000215002"/>
    </source>
</evidence>
<keyword evidence="2" id="KW-1185">Reference proteome</keyword>